<evidence type="ECO:0000256" key="1">
    <source>
        <dbReference type="ARBA" id="ARBA00001946"/>
    </source>
</evidence>
<dbReference type="GO" id="GO:0006223">
    <property type="term" value="P:uracil salvage"/>
    <property type="evidence" value="ECO:0007669"/>
    <property type="project" value="InterPro"/>
</dbReference>
<dbReference type="UniPathway" id="UPA00574">
    <property type="reaction ID" value="UER00636"/>
</dbReference>
<dbReference type="PANTHER" id="PTHR32315:SF4">
    <property type="entry name" value="URACIL PHOSPHORIBOSYLTRANSFERASE, CHLOROPLASTIC"/>
    <property type="match status" value="1"/>
</dbReference>
<evidence type="ECO:0000256" key="10">
    <source>
        <dbReference type="ARBA" id="ARBA00052919"/>
    </source>
</evidence>
<dbReference type="STRING" id="1142394.PSMK_18390"/>
<comment type="function">
    <text evidence="11">Catalyzes the conversion of uracil and 5-phospho-alpha-D-ribose 1-diphosphate (PRPP) to UMP and diphosphate.</text>
</comment>
<keyword evidence="6 15" id="KW-0328">Glycosyltransferase</keyword>
<dbReference type="Pfam" id="PF14681">
    <property type="entry name" value="UPRTase"/>
    <property type="match status" value="1"/>
</dbReference>
<dbReference type="EC" id="2.4.2.9" evidence="4 13"/>
<proteinExistence type="inferred from homology"/>
<gene>
    <name evidence="15" type="primary">upp</name>
    <name evidence="15" type="ordered locus">PSMK_18390</name>
</gene>
<evidence type="ECO:0000256" key="9">
    <source>
        <dbReference type="ARBA" id="ARBA00023134"/>
    </source>
</evidence>
<evidence type="ECO:0000256" key="7">
    <source>
        <dbReference type="ARBA" id="ARBA00022679"/>
    </source>
</evidence>
<evidence type="ECO:0000256" key="12">
    <source>
        <dbReference type="ARBA" id="ARBA00072146"/>
    </source>
</evidence>
<reference evidence="15 16" key="1">
    <citation type="submission" date="2012-02" db="EMBL/GenBank/DDBJ databases">
        <title>Complete genome sequence of Phycisphaera mikurensis NBRC 102666.</title>
        <authorList>
            <person name="Ankai A."/>
            <person name="Hosoyama A."/>
            <person name="Terui Y."/>
            <person name="Sekine M."/>
            <person name="Fukai R."/>
            <person name="Kato Y."/>
            <person name="Nakamura S."/>
            <person name="Yamada-Narita S."/>
            <person name="Kawakoshi A."/>
            <person name="Fukunaga Y."/>
            <person name="Yamazaki S."/>
            <person name="Fujita N."/>
        </authorList>
    </citation>
    <scope>NUCLEOTIDE SEQUENCE [LARGE SCALE GENOMIC DNA]</scope>
    <source>
        <strain evidence="16">NBRC 102666 / KCTC 22515 / FYK2301M01</strain>
    </source>
</reference>
<comment type="similarity">
    <text evidence="3">Belongs to the UPRTase family.</text>
</comment>
<evidence type="ECO:0000256" key="5">
    <source>
        <dbReference type="ARBA" id="ARBA00022533"/>
    </source>
</evidence>
<dbReference type="PATRIC" id="fig|1142394.8.peg.1896"/>
<dbReference type="GO" id="GO:0005525">
    <property type="term" value="F:GTP binding"/>
    <property type="evidence" value="ECO:0007669"/>
    <property type="project" value="UniProtKB-KW"/>
</dbReference>
<evidence type="ECO:0000259" key="14">
    <source>
        <dbReference type="Pfam" id="PF14681"/>
    </source>
</evidence>
<dbReference type="KEGG" id="phm:PSMK_18390"/>
<dbReference type="PANTHER" id="PTHR32315">
    <property type="entry name" value="ADENINE PHOSPHORIBOSYLTRANSFERASE"/>
    <property type="match status" value="1"/>
</dbReference>
<dbReference type="NCBIfam" id="TIGR01091">
    <property type="entry name" value="upp"/>
    <property type="match status" value="1"/>
</dbReference>
<keyword evidence="7 15" id="KW-0808">Transferase</keyword>
<dbReference type="AlphaFoldDB" id="I0IFG0"/>
<name>I0IFG0_PHYMF</name>
<accession>I0IFG0</accession>
<dbReference type="FunFam" id="3.40.50.2020:FF:000003">
    <property type="entry name" value="Uracil phosphoribosyltransferase"/>
    <property type="match status" value="1"/>
</dbReference>
<evidence type="ECO:0000313" key="16">
    <source>
        <dbReference type="Proteomes" id="UP000007881"/>
    </source>
</evidence>
<evidence type="ECO:0000256" key="4">
    <source>
        <dbReference type="ARBA" id="ARBA00011894"/>
    </source>
</evidence>
<dbReference type="InterPro" id="IPR050054">
    <property type="entry name" value="UPRTase/APRTase"/>
</dbReference>
<evidence type="ECO:0000256" key="13">
    <source>
        <dbReference type="NCBIfam" id="TIGR01091"/>
    </source>
</evidence>
<keyword evidence="5" id="KW-0021">Allosteric enzyme</keyword>
<keyword evidence="16" id="KW-1185">Reference proteome</keyword>
<dbReference type="CDD" id="cd06223">
    <property type="entry name" value="PRTases_typeI"/>
    <property type="match status" value="1"/>
</dbReference>
<dbReference type="InterPro" id="IPR005765">
    <property type="entry name" value="UPRT"/>
</dbReference>
<dbReference type="Proteomes" id="UP000007881">
    <property type="component" value="Chromosome"/>
</dbReference>
<dbReference type="eggNOG" id="COG0035">
    <property type="taxonomic scope" value="Bacteria"/>
</dbReference>
<evidence type="ECO:0000256" key="11">
    <source>
        <dbReference type="ARBA" id="ARBA00056901"/>
    </source>
</evidence>
<evidence type="ECO:0000256" key="8">
    <source>
        <dbReference type="ARBA" id="ARBA00022741"/>
    </source>
</evidence>
<dbReference type="InterPro" id="IPR000836">
    <property type="entry name" value="PRTase_dom"/>
</dbReference>
<evidence type="ECO:0000256" key="2">
    <source>
        <dbReference type="ARBA" id="ARBA00005180"/>
    </source>
</evidence>
<keyword evidence="9" id="KW-0342">GTP-binding</keyword>
<dbReference type="HOGENOM" id="CLU_067096_2_2_0"/>
<evidence type="ECO:0000313" key="15">
    <source>
        <dbReference type="EMBL" id="BAM03998.1"/>
    </source>
</evidence>
<dbReference type="NCBIfam" id="NF001097">
    <property type="entry name" value="PRK00129.1"/>
    <property type="match status" value="1"/>
</dbReference>
<dbReference type="SUPFAM" id="SSF53271">
    <property type="entry name" value="PRTase-like"/>
    <property type="match status" value="1"/>
</dbReference>
<comment type="pathway">
    <text evidence="2">Pyrimidine metabolism; UMP biosynthesis via salvage pathway; UMP from uracil: step 1/1.</text>
</comment>
<protein>
    <recommendedName>
        <fullName evidence="12 13">Uracil phosphoribosyltransferase</fullName>
        <ecNumber evidence="4 13">2.4.2.9</ecNumber>
    </recommendedName>
</protein>
<organism evidence="15 16">
    <name type="scientific">Phycisphaera mikurensis (strain NBRC 102666 / KCTC 22515 / FYK2301M01)</name>
    <dbReference type="NCBI Taxonomy" id="1142394"/>
    <lineage>
        <taxon>Bacteria</taxon>
        <taxon>Pseudomonadati</taxon>
        <taxon>Planctomycetota</taxon>
        <taxon>Phycisphaerae</taxon>
        <taxon>Phycisphaerales</taxon>
        <taxon>Phycisphaeraceae</taxon>
        <taxon>Phycisphaera</taxon>
    </lineage>
</organism>
<keyword evidence="8" id="KW-0547">Nucleotide-binding</keyword>
<dbReference type="InterPro" id="IPR029057">
    <property type="entry name" value="PRTase-like"/>
</dbReference>
<sequence>MTVLDHPLVGVLVTELRDERTPVERFREVVEQLGRLLAYEALREVRVREKAVRTPVAGATGTRLAASPTVVCILRAGAGLTPGVLSLIPGARMGHLGMARDEATLEPRTYYDKLPPDVADGPVLLCDPMLATGGSAVAAVELLAGRGCRDVTFLGVIAAPEGVKRLTEAHPEVPLVLAALDERLDGRGYIVPGLGDAGDRIFGT</sequence>
<dbReference type="EMBL" id="AP012338">
    <property type="protein sequence ID" value="BAM03998.1"/>
    <property type="molecule type" value="Genomic_DNA"/>
</dbReference>
<dbReference type="GO" id="GO:0004845">
    <property type="term" value="F:uracil phosphoribosyltransferase activity"/>
    <property type="evidence" value="ECO:0007669"/>
    <property type="project" value="UniProtKB-UniRule"/>
</dbReference>
<dbReference type="Gene3D" id="3.40.50.2020">
    <property type="match status" value="1"/>
</dbReference>
<evidence type="ECO:0000256" key="6">
    <source>
        <dbReference type="ARBA" id="ARBA00022676"/>
    </source>
</evidence>
<evidence type="ECO:0000256" key="3">
    <source>
        <dbReference type="ARBA" id="ARBA00009516"/>
    </source>
</evidence>
<comment type="catalytic activity">
    <reaction evidence="10">
        <text>UMP + diphosphate = 5-phospho-alpha-D-ribose 1-diphosphate + uracil</text>
        <dbReference type="Rhea" id="RHEA:13017"/>
        <dbReference type="ChEBI" id="CHEBI:17568"/>
        <dbReference type="ChEBI" id="CHEBI:33019"/>
        <dbReference type="ChEBI" id="CHEBI:57865"/>
        <dbReference type="ChEBI" id="CHEBI:58017"/>
        <dbReference type="EC" id="2.4.2.9"/>
    </reaction>
</comment>
<feature type="domain" description="Phosphoribosyltransferase" evidence="14">
    <location>
        <begin position="3"/>
        <end position="204"/>
    </location>
</feature>
<dbReference type="GO" id="GO:0044206">
    <property type="term" value="P:UMP salvage"/>
    <property type="evidence" value="ECO:0007669"/>
    <property type="project" value="UniProtKB-UniPathway"/>
</dbReference>
<dbReference type="GO" id="GO:0005737">
    <property type="term" value="C:cytoplasm"/>
    <property type="evidence" value="ECO:0007669"/>
    <property type="project" value="UniProtKB-ARBA"/>
</dbReference>
<comment type="cofactor">
    <cofactor evidence="1">
        <name>Mg(2+)</name>
        <dbReference type="ChEBI" id="CHEBI:18420"/>
    </cofactor>
</comment>